<dbReference type="RefSeq" id="WP_317794944.1">
    <property type="nucleotide sequence ID" value="NZ_AP028461.1"/>
</dbReference>
<gene>
    <name evidence="4" type="ORF">ACFQ5G_52005</name>
</gene>
<comment type="caution">
    <text evidence="4">The sequence shown here is derived from an EMBL/GenBank/DDBJ whole genome shotgun (WGS) entry which is preliminary data.</text>
</comment>
<dbReference type="Pfam" id="PF13692">
    <property type="entry name" value="Glyco_trans_1_4"/>
    <property type="match status" value="1"/>
</dbReference>
<dbReference type="InterPro" id="IPR028098">
    <property type="entry name" value="Glyco_trans_4-like_N"/>
</dbReference>
<dbReference type="PANTHER" id="PTHR12526:SF638">
    <property type="entry name" value="SPORE COAT PROTEIN SA"/>
    <property type="match status" value="1"/>
</dbReference>
<sequence length="422" mass="45559">MRITYIHQYFKTPGMSGGTRSYEFARRLVERGHEVHMITGDPDADRARITDEAGIVVHWLPVAYSNAMSYRRRLWSFLGFVGKSALVAGRLPHDLVFATSTPLTVAIPGAWAALRRRVPMVLEVRDVWPELPVAMGALRSPVSRWAAERLEAWAYRRAARVIALSPGMAASIRRRFPRVPVTVVPNSCDRTLFAGAGRAGVALRQETPWLGDRPLILYAGTLGVANGVDYLVRMAARLIDTDPEVRIAIVGDGRMRAGIRALAAELGVLDRNLFLLGPVSKAEVVAFFGACDLAASVFVDVPELGANSPNKVFDAFAAGRPVAVNHDGWIADLITESGAGLVLPPHDTGRAAAAVSAFLSDRAGCRAARAAAYALARDRFDRDLLFEDFVAVLTAGQRGEATVTGAGRTAASSRRIHISRAS</sequence>
<keyword evidence="1" id="KW-0328">Glycosyltransferase</keyword>
<dbReference type="CDD" id="cd03794">
    <property type="entry name" value="GT4_WbuB-like"/>
    <property type="match status" value="1"/>
</dbReference>
<evidence type="ECO:0000256" key="2">
    <source>
        <dbReference type="ARBA" id="ARBA00022679"/>
    </source>
</evidence>
<accession>A0ABW4AUN0</accession>
<dbReference type="SUPFAM" id="SSF53756">
    <property type="entry name" value="UDP-Glycosyltransferase/glycogen phosphorylase"/>
    <property type="match status" value="1"/>
</dbReference>
<dbReference type="Pfam" id="PF13579">
    <property type="entry name" value="Glyco_trans_4_4"/>
    <property type="match status" value="1"/>
</dbReference>
<dbReference type="PANTHER" id="PTHR12526">
    <property type="entry name" value="GLYCOSYLTRANSFERASE"/>
    <property type="match status" value="1"/>
</dbReference>
<protein>
    <submittedName>
        <fullName evidence="4">Glycosyltransferase family 4 protein</fullName>
    </submittedName>
</protein>
<dbReference type="Gene3D" id="3.40.50.2000">
    <property type="entry name" value="Glycogen Phosphorylase B"/>
    <property type="match status" value="2"/>
</dbReference>
<dbReference type="EMBL" id="JBHTMK010000076">
    <property type="protein sequence ID" value="MFD1373908.1"/>
    <property type="molecule type" value="Genomic_DNA"/>
</dbReference>
<reference evidence="5" key="1">
    <citation type="journal article" date="2019" name="Int. J. Syst. Evol. Microbiol.">
        <title>The Global Catalogue of Microorganisms (GCM) 10K type strain sequencing project: providing services to taxonomists for standard genome sequencing and annotation.</title>
        <authorList>
            <consortium name="The Broad Institute Genomics Platform"/>
            <consortium name="The Broad Institute Genome Sequencing Center for Infectious Disease"/>
            <person name="Wu L."/>
            <person name="Ma J."/>
        </authorList>
    </citation>
    <scope>NUCLEOTIDE SEQUENCE [LARGE SCALE GENOMIC DNA]</scope>
    <source>
        <strain evidence="5">CCM 7526</strain>
    </source>
</reference>
<name>A0ABW4AUN0_9ACTN</name>
<dbReference type="Proteomes" id="UP001597183">
    <property type="component" value="Unassembled WGS sequence"/>
</dbReference>
<organism evidence="4 5">
    <name type="scientific">Actinoplanes sichuanensis</name>
    <dbReference type="NCBI Taxonomy" id="512349"/>
    <lineage>
        <taxon>Bacteria</taxon>
        <taxon>Bacillati</taxon>
        <taxon>Actinomycetota</taxon>
        <taxon>Actinomycetes</taxon>
        <taxon>Micromonosporales</taxon>
        <taxon>Micromonosporaceae</taxon>
        <taxon>Actinoplanes</taxon>
    </lineage>
</organism>
<feature type="domain" description="Glycosyltransferase subfamily 4-like N-terminal" evidence="3">
    <location>
        <begin position="18"/>
        <end position="186"/>
    </location>
</feature>
<keyword evidence="5" id="KW-1185">Reference proteome</keyword>
<evidence type="ECO:0000313" key="4">
    <source>
        <dbReference type="EMBL" id="MFD1373908.1"/>
    </source>
</evidence>
<proteinExistence type="predicted"/>
<evidence type="ECO:0000256" key="1">
    <source>
        <dbReference type="ARBA" id="ARBA00022676"/>
    </source>
</evidence>
<keyword evidence="2" id="KW-0808">Transferase</keyword>
<evidence type="ECO:0000313" key="5">
    <source>
        <dbReference type="Proteomes" id="UP001597183"/>
    </source>
</evidence>
<evidence type="ECO:0000259" key="3">
    <source>
        <dbReference type="Pfam" id="PF13579"/>
    </source>
</evidence>